<dbReference type="Gene3D" id="1.20.140.10">
    <property type="entry name" value="Butyryl-CoA Dehydrogenase, subunit A, domain 3"/>
    <property type="match status" value="1"/>
</dbReference>
<dbReference type="InterPro" id="IPR037069">
    <property type="entry name" value="AcylCoA_DH/ox_N_sf"/>
</dbReference>
<dbReference type="InterPro" id="IPR009100">
    <property type="entry name" value="AcylCoA_DH/oxidase_NM_dom_sf"/>
</dbReference>
<comment type="caution">
    <text evidence="14">The sequence shown here is derived from an EMBL/GenBank/DDBJ whole genome shotgun (WGS) entry which is preliminary data.</text>
</comment>
<evidence type="ECO:0000256" key="5">
    <source>
        <dbReference type="ARBA" id="ARBA00023002"/>
    </source>
</evidence>
<reference evidence="14" key="1">
    <citation type="submission" date="2021-07" db="EMBL/GenBank/DDBJ databases">
        <title>New genus and species of the family Alcaligenaceae.</title>
        <authorList>
            <person name="Hahn M.W."/>
        </authorList>
    </citation>
    <scope>NUCLEOTIDE SEQUENCE</scope>
    <source>
        <strain evidence="14">LF4-65</strain>
    </source>
</reference>
<evidence type="ECO:0000259" key="12">
    <source>
        <dbReference type="Pfam" id="PF02771"/>
    </source>
</evidence>
<dbReference type="AlphaFoldDB" id="A0A953N5T0"/>
<accession>A0A953N5T0</accession>
<dbReference type="InterPro" id="IPR036250">
    <property type="entry name" value="AcylCo_DH-like_C"/>
</dbReference>
<dbReference type="PANTHER" id="PTHR42803">
    <property type="entry name" value="ACYL-COA DEHYDROGENASE"/>
    <property type="match status" value="1"/>
</dbReference>
<evidence type="ECO:0000259" key="13">
    <source>
        <dbReference type="Pfam" id="PF12806"/>
    </source>
</evidence>
<organism evidence="14 15">
    <name type="scientific">Zwartia hollandica</name>
    <dbReference type="NCBI Taxonomy" id="324606"/>
    <lineage>
        <taxon>Bacteria</taxon>
        <taxon>Pseudomonadati</taxon>
        <taxon>Pseudomonadota</taxon>
        <taxon>Betaproteobacteria</taxon>
        <taxon>Burkholderiales</taxon>
        <taxon>Alcaligenaceae</taxon>
        <taxon>Zwartia</taxon>
    </lineage>
</organism>
<keyword evidence="3" id="KW-0285">Flavoprotein</keyword>
<comment type="catalytic activity">
    <reaction evidence="6">
        <text>3-(methylsulfanyl)propanoyl-CoA + oxidized [electron-transfer flavoprotein] + H(+) = 3-(methylsulfanyl)acryloyl-CoA + reduced [electron-transfer flavoprotein]</text>
        <dbReference type="Rhea" id="RHEA:52612"/>
        <dbReference type="Rhea" id="RHEA-COMP:10685"/>
        <dbReference type="Rhea" id="RHEA-COMP:10686"/>
        <dbReference type="ChEBI" id="CHEBI:15378"/>
        <dbReference type="ChEBI" id="CHEBI:57692"/>
        <dbReference type="ChEBI" id="CHEBI:58307"/>
        <dbReference type="ChEBI" id="CHEBI:82815"/>
        <dbReference type="ChEBI" id="CHEBI:84994"/>
        <dbReference type="EC" id="1.3.99.41"/>
    </reaction>
    <physiologicalReaction direction="left-to-right" evidence="6">
        <dbReference type="Rhea" id="RHEA:52613"/>
    </physiologicalReaction>
</comment>
<evidence type="ECO:0000259" key="10">
    <source>
        <dbReference type="Pfam" id="PF00441"/>
    </source>
</evidence>
<keyword evidence="5" id="KW-0560">Oxidoreductase</keyword>
<comment type="cofactor">
    <cofactor evidence="1">
        <name>FAD</name>
        <dbReference type="ChEBI" id="CHEBI:57692"/>
    </cofactor>
</comment>
<evidence type="ECO:0000256" key="3">
    <source>
        <dbReference type="ARBA" id="ARBA00022630"/>
    </source>
</evidence>
<dbReference type="InterPro" id="IPR025878">
    <property type="entry name" value="Acyl-CoA_dh-like_C_dom"/>
</dbReference>
<dbReference type="RefSeq" id="WP_259659876.1">
    <property type="nucleotide sequence ID" value="NZ_JAHXRI010000004.1"/>
</dbReference>
<evidence type="ECO:0000256" key="6">
    <source>
        <dbReference type="ARBA" id="ARBA00051388"/>
    </source>
</evidence>
<dbReference type="Pfam" id="PF02771">
    <property type="entry name" value="Acyl-CoA_dh_N"/>
    <property type="match status" value="1"/>
</dbReference>
<dbReference type="GO" id="GO:0016627">
    <property type="term" value="F:oxidoreductase activity, acting on the CH-CH group of donors"/>
    <property type="evidence" value="ECO:0007669"/>
    <property type="project" value="InterPro"/>
</dbReference>
<dbReference type="Pfam" id="PF12806">
    <property type="entry name" value="Acyl-CoA_dh_C"/>
    <property type="match status" value="1"/>
</dbReference>
<sequence length="609" mass="65179">MTFRAPLEDFQFVFKHLSGLPQLLALPVFAEAQFDLIDAVLEENAKFTEEVVAPTNRIGDCQPPVCQNGIVTMPVSFKQAFEHFTQGGWQGLRHPQQWGGQGLPRALATATTENLYAANVAFSLCPMLTDGVIEALLLSGTDAQKQTYIEPLVAGKWTGTMNLTESQAGSDLSMVTTRAQPQSDGTYRLFGQKIYITYGEHDLAENIIHLVLARTADAPPGVKGLSLFVVPKYLVNADGSLGQRNDVWCASLEHKLGIHSSPTAVLLFGDQKGEVGAGAIGTLVGQENRGLEYMFIMMNAARFAVGVQGIGVSEAATQKALAYARDRVQSRAIEGSAAPVAIVQHPDVQRMLSTMRALTQAARAIACAAAVADDLSVEHPDAQVRQTNKALYDYLVPVVKGFSTECSLEVSSLGVQVHGGMGFIEETGAAQFYRDARILTIYEGTTAIQSNDLVGRKTLRDGGAVALSLIAEIRHVIEQVGRTAAGAAPTQRAGFKLIAEQLSVAVDAYARAVQYVLDQAKDNIRAVYAGSVPYLMLTGYVLGGWHLARAALVCADAQGNAVDEGFARDKFATAVFYAGTILPRVQALSSAMLQGATLDDVLSRSALQQ</sequence>
<comment type="similarity">
    <text evidence="2">Belongs to the acyl-CoA dehydrogenase family.</text>
</comment>
<dbReference type="Gene3D" id="1.10.540.10">
    <property type="entry name" value="Acyl-CoA dehydrogenase/oxidase, N-terminal domain"/>
    <property type="match status" value="1"/>
</dbReference>
<feature type="domain" description="Acetyl-CoA dehydrogenase-like C-terminal" evidence="13">
    <location>
        <begin position="472"/>
        <end position="596"/>
    </location>
</feature>
<dbReference type="EC" id="1.3.99.41" evidence="8"/>
<evidence type="ECO:0000313" key="15">
    <source>
        <dbReference type="Proteomes" id="UP000739565"/>
    </source>
</evidence>
<dbReference type="Pfam" id="PF02770">
    <property type="entry name" value="Acyl-CoA_dh_M"/>
    <property type="match status" value="1"/>
</dbReference>
<dbReference type="InterPro" id="IPR006091">
    <property type="entry name" value="Acyl-CoA_Oxase/DH_mid-dom"/>
</dbReference>
<comment type="function">
    <text evidence="7">Involved in the assimilation of dimethylsulphoniopropionate (DMSP), an important compound in the fixation of carbon in marine phytoplankton, by mediating the conversion of 3-(methylthio)propanoyl-CoA (MMPA-CoA) to 3-(methylthio)acryloyl-CoA (MTA-CoA).</text>
</comment>
<evidence type="ECO:0000313" key="14">
    <source>
        <dbReference type="EMBL" id="MBZ1349451.1"/>
    </source>
</evidence>
<evidence type="ECO:0000256" key="8">
    <source>
        <dbReference type="ARBA" id="ARBA00066694"/>
    </source>
</evidence>
<dbReference type="Gene3D" id="2.40.110.10">
    <property type="entry name" value="Butyryl-CoA Dehydrogenase, subunit A, domain 2"/>
    <property type="match status" value="1"/>
</dbReference>
<dbReference type="SUPFAM" id="SSF47203">
    <property type="entry name" value="Acyl-CoA dehydrogenase C-terminal domain-like"/>
    <property type="match status" value="1"/>
</dbReference>
<dbReference type="PANTHER" id="PTHR42803:SF1">
    <property type="entry name" value="BROAD-SPECIFICITY LINEAR ACYL-COA DEHYDROGENASE FADE5"/>
    <property type="match status" value="1"/>
</dbReference>
<dbReference type="GO" id="GO:0050660">
    <property type="term" value="F:flavin adenine dinucleotide binding"/>
    <property type="evidence" value="ECO:0007669"/>
    <property type="project" value="InterPro"/>
</dbReference>
<dbReference type="InterPro" id="IPR013786">
    <property type="entry name" value="AcylCoA_DH/ox_N"/>
</dbReference>
<dbReference type="FunFam" id="2.40.110.10:FF:000031">
    <property type="entry name" value="Acyl-CoA dehydrogenase, putative"/>
    <property type="match status" value="1"/>
</dbReference>
<dbReference type="SUPFAM" id="SSF56645">
    <property type="entry name" value="Acyl-CoA dehydrogenase NM domain-like"/>
    <property type="match status" value="1"/>
</dbReference>
<dbReference type="Pfam" id="PF00441">
    <property type="entry name" value="Acyl-CoA_dh_1"/>
    <property type="match status" value="1"/>
</dbReference>
<dbReference type="InterPro" id="IPR009075">
    <property type="entry name" value="AcylCo_DH/oxidase_C"/>
</dbReference>
<evidence type="ECO:0000256" key="1">
    <source>
        <dbReference type="ARBA" id="ARBA00001974"/>
    </source>
</evidence>
<feature type="domain" description="Acyl-CoA oxidase/dehydrogenase middle" evidence="11">
    <location>
        <begin position="161"/>
        <end position="267"/>
    </location>
</feature>
<feature type="domain" description="Acyl-CoA dehydrogenase/oxidase N-terminal" evidence="12">
    <location>
        <begin position="78"/>
        <end position="156"/>
    </location>
</feature>
<proteinExistence type="inferred from homology"/>
<evidence type="ECO:0000256" key="7">
    <source>
        <dbReference type="ARBA" id="ARBA00058683"/>
    </source>
</evidence>
<feature type="domain" description="Acyl-CoA dehydrogenase/oxidase C-terminal" evidence="10">
    <location>
        <begin position="288"/>
        <end position="453"/>
    </location>
</feature>
<keyword evidence="15" id="KW-1185">Reference proteome</keyword>
<evidence type="ECO:0000259" key="11">
    <source>
        <dbReference type="Pfam" id="PF02770"/>
    </source>
</evidence>
<evidence type="ECO:0000256" key="9">
    <source>
        <dbReference type="ARBA" id="ARBA00069043"/>
    </source>
</evidence>
<evidence type="ECO:0000256" key="2">
    <source>
        <dbReference type="ARBA" id="ARBA00009347"/>
    </source>
</evidence>
<protein>
    <recommendedName>
        <fullName evidence="9">3-methylmercaptopropionyl-CoA dehydrogenase</fullName>
        <ecNumber evidence="8">1.3.99.41</ecNumber>
    </recommendedName>
</protein>
<gene>
    <name evidence="14" type="ORF">KZZ10_02230</name>
</gene>
<evidence type="ECO:0000256" key="4">
    <source>
        <dbReference type="ARBA" id="ARBA00022827"/>
    </source>
</evidence>
<dbReference type="InterPro" id="IPR046373">
    <property type="entry name" value="Acyl-CoA_Oxase/DH_mid-dom_sf"/>
</dbReference>
<name>A0A953N5T0_9BURK</name>
<keyword evidence="4" id="KW-0274">FAD</keyword>
<dbReference type="InterPro" id="IPR052166">
    <property type="entry name" value="Diverse_Acyl-CoA_DH"/>
</dbReference>
<dbReference type="Proteomes" id="UP000739565">
    <property type="component" value="Unassembled WGS sequence"/>
</dbReference>
<dbReference type="EMBL" id="JAHXRI010000004">
    <property type="protein sequence ID" value="MBZ1349451.1"/>
    <property type="molecule type" value="Genomic_DNA"/>
</dbReference>